<evidence type="ECO:0000256" key="6">
    <source>
        <dbReference type="ARBA" id="ARBA00022705"/>
    </source>
</evidence>
<dbReference type="EC" id="3.1.11.1" evidence="15"/>
<dbReference type="AlphaFoldDB" id="A0AAE4MDW8"/>
<evidence type="ECO:0000256" key="2">
    <source>
        <dbReference type="ARBA" id="ARBA00006035"/>
    </source>
</evidence>
<evidence type="ECO:0000256" key="10">
    <source>
        <dbReference type="ARBA" id="ARBA00022932"/>
    </source>
</evidence>
<evidence type="ECO:0000259" key="17">
    <source>
        <dbReference type="Pfam" id="PF04042"/>
    </source>
</evidence>
<keyword evidence="19" id="KW-1185">Reference proteome</keyword>
<keyword evidence="7 15" id="KW-0540">Nuclease</keyword>
<dbReference type="NCBIfam" id="NF003118">
    <property type="entry name" value="PRK04036.1-3"/>
    <property type="match status" value="1"/>
</dbReference>
<dbReference type="RefSeq" id="WP_338095658.1">
    <property type="nucleotide sequence ID" value="NZ_JAWDKB010000002.1"/>
</dbReference>
<dbReference type="Pfam" id="PF04042">
    <property type="entry name" value="DNA_pol_E_B"/>
    <property type="match status" value="1"/>
</dbReference>
<comment type="catalytic activity">
    <reaction evidence="14 15">
        <text>DNA(n) + a 2'-deoxyribonucleoside 5'-triphosphate = DNA(n+1) + diphosphate</text>
        <dbReference type="Rhea" id="RHEA:22508"/>
        <dbReference type="Rhea" id="RHEA-COMP:17339"/>
        <dbReference type="Rhea" id="RHEA-COMP:17340"/>
        <dbReference type="ChEBI" id="CHEBI:33019"/>
        <dbReference type="ChEBI" id="CHEBI:61560"/>
        <dbReference type="ChEBI" id="CHEBI:173112"/>
        <dbReference type="EC" id="2.7.7.7"/>
    </reaction>
</comment>
<dbReference type="InterPro" id="IPR004365">
    <property type="entry name" value="NA-bd_OB_tRNA"/>
</dbReference>
<keyword evidence="11 15" id="KW-0238">DNA-binding</keyword>
<keyword evidence="8 15" id="KW-0378">Hydrolase</keyword>
<dbReference type="InterPro" id="IPR024826">
    <property type="entry name" value="DNA_pol_delta/II_ssu"/>
</dbReference>
<keyword evidence="12 15" id="KW-0511">Multifunctional enzyme</keyword>
<comment type="subunit">
    <text evidence="3 15">Heterodimer of a large subunit and a small subunit.</text>
</comment>
<keyword evidence="4 15" id="KW-0808">Transferase</keyword>
<dbReference type="GO" id="GO:0008310">
    <property type="term" value="F:single-stranded DNA 3'-5' DNA exonuclease activity"/>
    <property type="evidence" value="ECO:0007669"/>
    <property type="project" value="UniProtKB-EC"/>
</dbReference>
<dbReference type="GO" id="GO:0006308">
    <property type="term" value="P:DNA catabolic process"/>
    <property type="evidence" value="ECO:0007669"/>
    <property type="project" value="UniProtKB-UniRule"/>
</dbReference>
<dbReference type="InterPro" id="IPR029052">
    <property type="entry name" value="Metallo-depent_PP-like"/>
</dbReference>
<evidence type="ECO:0000259" key="16">
    <source>
        <dbReference type="Pfam" id="PF01336"/>
    </source>
</evidence>
<dbReference type="GO" id="GO:0003677">
    <property type="term" value="F:DNA binding"/>
    <property type="evidence" value="ECO:0007669"/>
    <property type="project" value="UniProtKB-UniRule"/>
</dbReference>
<feature type="domain" description="OB" evidence="16">
    <location>
        <begin position="134"/>
        <end position="193"/>
    </location>
</feature>
<organism evidence="18 19">
    <name type="scientific">Methanorbis rubei</name>
    <dbReference type="NCBI Taxonomy" id="3028300"/>
    <lineage>
        <taxon>Archaea</taxon>
        <taxon>Methanobacteriati</taxon>
        <taxon>Methanobacteriota</taxon>
        <taxon>Stenosarchaea group</taxon>
        <taxon>Methanomicrobia</taxon>
        <taxon>Methanomicrobiales</taxon>
        <taxon>Methanocorpusculaceae</taxon>
        <taxon>Methanorbis</taxon>
    </lineage>
</organism>
<keyword evidence="10 15" id="KW-0239">DNA-directed DNA polymerase</keyword>
<dbReference type="GO" id="GO:0006271">
    <property type="term" value="P:DNA strand elongation involved in DNA replication"/>
    <property type="evidence" value="ECO:0007669"/>
    <property type="project" value="TreeGrafter"/>
</dbReference>
<evidence type="ECO:0000313" key="18">
    <source>
        <dbReference type="EMBL" id="MDV0443125.1"/>
    </source>
</evidence>
<evidence type="ECO:0000313" key="19">
    <source>
        <dbReference type="Proteomes" id="UP001283212"/>
    </source>
</evidence>
<sequence>MQKREIVARFLEAGLLVHPDVVTYISESGGSGVIEGIISSLPSGISVVTTKEVPGMTAPRLDKLNVGVSPVPEILAGREGSSIPTANPEESFALFRDRYDTLAAMMRPRVSPIPIEALVKQNSRFSDTDIGAIGMVVEGSTSAKGHRIVEIEDPTGTIKVLFNKNREGFDEAEKIIPDEVIGVRGKLSRDNGGGGGGMIFSDTLFRPEIPLTHVISPSKEPGKAVFISDVHVGSDTFLPDAWNRFASWLDKTPEVRYLLIAGDVVDGIGIYPNQDKELHIKTIYEQYDAVGEMLSALPSHLQIILSPGNHDAVRAAEPQPALPEEFRTQFPTNVTFVENPAMVNIQSVNVLMYHGRSIDDLIKFIPGSSYEKPGDIMEAMLKRRHLGPIYGQRTPLLSTPADNLVIRDVPDILHTGHVHITDVVNYRGVLGINAGTWQAQTSFQKQMNITPTPAEAVVVDLATMQHEILRFLDPPTEKRSTLNFAEKHH</sequence>
<keyword evidence="6 15" id="KW-0235">DNA replication</keyword>
<evidence type="ECO:0000256" key="14">
    <source>
        <dbReference type="ARBA" id="ARBA00049244"/>
    </source>
</evidence>
<keyword evidence="5 15" id="KW-0548">Nucleotidyltransferase</keyword>
<evidence type="ECO:0000256" key="11">
    <source>
        <dbReference type="ARBA" id="ARBA00023125"/>
    </source>
</evidence>
<dbReference type="GO" id="GO:0042575">
    <property type="term" value="C:DNA polymerase complex"/>
    <property type="evidence" value="ECO:0007669"/>
    <property type="project" value="TreeGrafter"/>
</dbReference>
<evidence type="ECO:0000256" key="13">
    <source>
        <dbReference type="ARBA" id="ARBA00024817"/>
    </source>
</evidence>
<gene>
    <name evidence="15" type="primary">polB</name>
    <name evidence="18" type="ORF">McpCs1_04930</name>
</gene>
<dbReference type="InterPro" id="IPR011149">
    <property type="entry name" value="Pol2_small_arc"/>
</dbReference>
<dbReference type="CDD" id="cd07386">
    <property type="entry name" value="MPP_DNA_pol_II_small_archeal_C"/>
    <property type="match status" value="1"/>
</dbReference>
<dbReference type="EMBL" id="JAWDKB010000002">
    <property type="protein sequence ID" value="MDV0443125.1"/>
    <property type="molecule type" value="Genomic_DNA"/>
</dbReference>
<evidence type="ECO:0000256" key="3">
    <source>
        <dbReference type="ARBA" id="ARBA00011315"/>
    </source>
</evidence>
<comment type="similarity">
    <text evidence="2 15">Belongs to the DNA polymerase delta/II small subunit family.</text>
</comment>
<comment type="function">
    <text evidence="13 15">Possesses two activities: a DNA synthesis (polymerase) and an exonucleolytic activity that degrades single-stranded DNA in the 3' to 5' direction. Has a template-primer preference which is characteristic of a replicative DNA polymerase.</text>
</comment>
<accession>A0AAE4MDW8</accession>
<evidence type="ECO:0000256" key="7">
    <source>
        <dbReference type="ARBA" id="ARBA00022722"/>
    </source>
</evidence>
<feature type="domain" description="DNA polymerase alpha/delta/epsilon subunit B" evidence="17">
    <location>
        <begin position="225"/>
        <end position="416"/>
    </location>
</feature>
<dbReference type="SUPFAM" id="SSF56300">
    <property type="entry name" value="Metallo-dependent phosphatases"/>
    <property type="match status" value="1"/>
</dbReference>
<evidence type="ECO:0000256" key="1">
    <source>
        <dbReference type="ARBA" id="ARBA00000563"/>
    </source>
</evidence>
<dbReference type="EC" id="2.7.7.7" evidence="15"/>
<dbReference type="PANTHER" id="PTHR10416:SF0">
    <property type="entry name" value="DNA POLYMERASE DELTA SUBUNIT 2"/>
    <property type="match status" value="1"/>
</dbReference>
<name>A0AAE4MDW8_9EURY</name>
<dbReference type="HAMAP" id="MF_00325">
    <property type="entry name" value="DNApol_II_A_arch"/>
    <property type="match status" value="1"/>
</dbReference>
<reference evidence="18 19" key="1">
    <citation type="submission" date="2023-06" db="EMBL/GenBank/DDBJ databases">
        <title>Genome sequence of Methancorpusculaceae sp. Cs1.</title>
        <authorList>
            <person name="Protasov E."/>
            <person name="Platt K."/>
            <person name="Poehlein A."/>
            <person name="Daniel R."/>
            <person name="Brune A."/>
        </authorList>
    </citation>
    <scope>NUCLEOTIDE SEQUENCE [LARGE SCALE GENOMIC DNA]</scope>
    <source>
        <strain evidence="18 19">Cs1</strain>
    </source>
</reference>
<comment type="caution">
    <text evidence="18">The sequence shown here is derived from an EMBL/GenBank/DDBJ whole genome shotgun (WGS) entry which is preliminary data.</text>
</comment>
<proteinExistence type="inferred from homology"/>
<dbReference type="Pfam" id="PF01336">
    <property type="entry name" value="tRNA_anti-codon"/>
    <property type="match status" value="1"/>
</dbReference>
<evidence type="ECO:0000256" key="15">
    <source>
        <dbReference type="HAMAP-Rule" id="MF_00325"/>
    </source>
</evidence>
<evidence type="ECO:0000256" key="12">
    <source>
        <dbReference type="ARBA" id="ARBA00023268"/>
    </source>
</evidence>
<dbReference type="Proteomes" id="UP001283212">
    <property type="component" value="Unassembled WGS sequence"/>
</dbReference>
<protein>
    <recommendedName>
        <fullName evidence="15">DNA polymerase II small subunit</fullName>
        <shortName evidence="15">Pol II</shortName>
        <ecNumber evidence="15">2.7.7.7</ecNumber>
    </recommendedName>
    <alternativeName>
        <fullName evidence="15">Exodeoxyribonuclease small subunit</fullName>
        <ecNumber evidence="15">3.1.11.1</ecNumber>
    </alternativeName>
</protein>
<comment type="catalytic activity">
    <reaction evidence="1 15">
        <text>Exonucleolytic cleavage in the 3'- to 5'-direction to yield nucleoside 5'-phosphates.</text>
        <dbReference type="EC" id="3.1.11.1"/>
    </reaction>
</comment>
<dbReference type="Gene3D" id="3.60.21.50">
    <property type="match status" value="1"/>
</dbReference>
<evidence type="ECO:0000256" key="5">
    <source>
        <dbReference type="ARBA" id="ARBA00022695"/>
    </source>
</evidence>
<evidence type="ECO:0000256" key="9">
    <source>
        <dbReference type="ARBA" id="ARBA00022839"/>
    </source>
</evidence>
<dbReference type="GO" id="GO:0003887">
    <property type="term" value="F:DNA-directed DNA polymerase activity"/>
    <property type="evidence" value="ECO:0007669"/>
    <property type="project" value="UniProtKB-UniRule"/>
</dbReference>
<dbReference type="PANTHER" id="PTHR10416">
    <property type="entry name" value="DNA POLYMERASE DELTA SUBUNIT 2"/>
    <property type="match status" value="1"/>
</dbReference>
<evidence type="ECO:0000256" key="8">
    <source>
        <dbReference type="ARBA" id="ARBA00022801"/>
    </source>
</evidence>
<keyword evidence="9 15" id="KW-0269">Exonuclease</keyword>
<dbReference type="InterPro" id="IPR007185">
    <property type="entry name" value="DNA_pol_a/d/e_bsu"/>
</dbReference>
<evidence type="ECO:0000256" key="4">
    <source>
        <dbReference type="ARBA" id="ARBA00022679"/>
    </source>
</evidence>